<dbReference type="InterPro" id="IPR036735">
    <property type="entry name" value="NGN_dom_sf"/>
</dbReference>
<dbReference type="AlphaFoldDB" id="A0A286FDI1"/>
<gene>
    <name evidence="5" type="ORF">SAMN06269250_1741</name>
</gene>
<name>A0A286FDI1_9BACT</name>
<dbReference type="EMBL" id="OCNH01000001">
    <property type="protein sequence ID" value="SOD81297.1"/>
    <property type="molecule type" value="Genomic_DNA"/>
</dbReference>
<reference evidence="6" key="1">
    <citation type="submission" date="2017-09" db="EMBL/GenBank/DDBJ databases">
        <authorList>
            <person name="Varghese N."/>
            <person name="Submissions S."/>
        </authorList>
    </citation>
    <scope>NUCLEOTIDE SEQUENCE [LARGE SCALE GENOMIC DNA]</scope>
    <source>
        <strain evidence="6">DSM 29961</strain>
    </source>
</reference>
<dbReference type="InterPro" id="IPR006645">
    <property type="entry name" value="NGN-like_dom"/>
</dbReference>
<dbReference type="GO" id="GO:0031564">
    <property type="term" value="P:transcription antitermination"/>
    <property type="evidence" value="ECO:0007669"/>
    <property type="project" value="UniProtKB-KW"/>
</dbReference>
<keyword evidence="2" id="KW-0805">Transcription regulation</keyword>
<dbReference type="InterPro" id="IPR043425">
    <property type="entry name" value="NusG-like"/>
</dbReference>
<protein>
    <submittedName>
        <fullName evidence="5">Transcription antitermination factor NusG</fullName>
    </submittedName>
</protein>
<evidence type="ECO:0000313" key="5">
    <source>
        <dbReference type="EMBL" id="SOD81297.1"/>
    </source>
</evidence>
<feature type="domain" description="NusG-like N-terminal" evidence="4">
    <location>
        <begin position="1"/>
        <end position="97"/>
    </location>
</feature>
<sequence>MPWFVIYTKPRSEKVVAENLRNKGIEVYCPLRKVKRKWSDRYKIVEEPLFRSYCFVNLEENQRSLVFDVPGFVNYLFWLKKPAIVRPEEIEVIKNLLNDFDHEAIQIQSFSIADKIRVNSGILMDQEGEVIAKQGKKIMLFIESLGMSILVDTTKTIVEKVTPF</sequence>
<evidence type="ECO:0000256" key="1">
    <source>
        <dbReference type="ARBA" id="ARBA00022814"/>
    </source>
</evidence>
<dbReference type="Gene3D" id="3.30.70.940">
    <property type="entry name" value="NusG, N-terminal domain"/>
    <property type="match status" value="1"/>
</dbReference>
<dbReference type="OrthoDB" id="9796143at2"/>
<keyword evidence="6" id="KW-1185">Reference proteome</keyword>
<dbReference type="RefSeq" id="WP_097125351.1">
    <property type="nucleotide sequence ID" value="NZ_OCNH01000001.1"/>
</dbReference>
<dbReference type="NCBIfam" id="NF033644">
    <property type="entry name" value="antiterm_UpxY"/>
    <property type="match status" value="1"/>
</dbReference>
<dbReference type="PANTHER" id="PTHR30265:SF4">
    <property type="entry name" value="KOW MOTIF FAMILY PROTEIN, EXPRESSED"/>
    <property type="match status" value="1"/>
</dbReference>
<evidence type="ECO:0000256" key="3">
    <source>
        <dbReference type="ARBA" id="ARBA00023163"/>
    </source>
</evidence>
<dbReference type="Proteomes" id="UP000219452">
    <property type="component" value="Unassembled WGS sequence"/>
</dbReference>
<dbReference type="SUPFAM" id="SSF82679">
    <property type="entry name" value="N-utilization substance G protein NusG, N-terminal domain"/>
    <property type="match status" value="1"/>
</dbReference>
<organism evidence="5 6">
    <name type="scientific">Spirosoma fluviale</name>
    <dbReference type="NCBI Taxonomy" id="1597977"/>
    <lineage>
        <taxon>Bacteria</taxon>
        <taxon>Pseudomonadati</taxon>
        <taxon>Bacteroidota</taxon>
        <taxon>Cytophagia</taxon>
        <taxon>Cytophagales</taxon>
        <taxon>Cytophagaceae</taxon>
        <taxon>Spirosoma</taxon>
    </lineage>
</organism>
<evidence type="ECO:0000259" key="4">
    <source>
        <dbReference type="SMART" id="SM00738"/>
    </source>
</evidence>
<evidence type="ECO:0000313" key="6">
    <source>
        <dbReference type="Proteomes" id="UP000219452"/>
    </source>
</evidence>
<keyword evidence="1" id="KW-0889">Transcription antitermination</keyword>
<dbReference type="Pfam" id="PF02357">
    <property type="entry name" value="NusG"/>
    <property type="match status" value="1"/>
</dbReference>
<dbReference type="CDD" id="cd09895">
    <property type="entry name" value="NGN_SP_UpxY"/>
    <property type="match status" value="1"/>
</dbReference>
<dbReference type="GO" id="GO:0006354">
    <property type="term" value="P:DNA-templated transcription elongation"/>
    <property type="evidence" value="ECO:0007669"/>
    <property type="project" value="InterPro"/>
</dbReference>
<evidence type="ECO:0000256" key="2">
    <source>
        <dbReference type="ARBA" id="ARBA00023015"/>
    </source>
</evidence>
<accession>A0A286FDI1</accession>
<proteinExistence type="predicted"/>
<dbReference type="SMART" id="SM00738">
    <property type="entry name" value="NGN"/>
    <property type="match status" value="1"/>
</dbReference>
<dbReference type="PANTHER" id="PTHR30265">
    <property type="entry name" value="RHO-INTERACTING TRANSCRIPTION TERMINATION FACTOR NUSG"/>
    <property type="match status" value="1"/>
</dbReference>
<keyword evidence="3" id="KW-0804">Transcription</keyword>